<name>A0A2N5GFJ9_9BACI</name>
<evidence type="ECO:0000313" key="4">
    <source>
        <dbReference type="EMBL" id="PLR95159.1"/>
    </source>
</evidence>
<accession>A0A2N5GFJ9</accession>
<evidence type="ECO:0000313" key="3">
    <source>
        <dbReference type="EMBL" id="PLR79505.1"/>
    </source>
</evidence>
<dbReference type="EMBL" id="PGVD01000042">
    <property type="protein sequence ID" value="PLR95159.1"/>
    <property type="molecule type" value="Genomic_DNA"/>
</dbReference>
<organism evidence="3 5">
    <name type="scientific">Bacillus canaveralius</name>
    <dbReference type="NCBI Taxonomy" id="1403243"/>
    <lineage>
        <taxon>Bacteria</taxon>
        <taxon>Bacillati</taxon>
        <taxon>Bacillota</taxon>
        <taxon>Bacilli</taxon>
        <taxon>Bacillales</taxon>
        <taxon>Bacillaceae</taxon>
        <taxon>Bacillus</taxon>
    </lineage>
</organism>
<evidence type="ECO:0000256" key="2">
    <source>
        <dbReference type="SAM" id="Phobius"/>
    </source>
</evidence>
<evidence type="ECO:0000313" key="5">
    <source>
        <dbReference type="Proteomes" id="UP000234951"/>
    </source>
</evidence>
<comment type="caution">
    <text evidence="3">The sequence shown here is derived from an EMBL/GenBank/DDBJ whole genome shotgun (WGS) entry which is preliminary data.</text>
</comment>
<keyword evidence="2" id="KW-0812">Transmembrane</keyword>
<keyword evidence="6" id="KW-1185">Reference proteome</keyword>
<dbReference type="EMBL" id="PGVA01000098">
    <property type="protein sequence ID" value="PLR79505.1"/>
    <property type="molecule type" value="Genomic_DNA"/>
</dbReference>
<sequence>MKKNRYLFCLLAGGLLLYIAVPRLSVFALGLEGWFAVSWLMFALFVIAGNLTALIYAPIKQQGNRGFSGPKGAKRKTRSYGS</sequence>
<dbReference type="Proteomes" id="UP000235114">
    <property type="component" value="Unassembled WGS sequence"/>
</dbReference>
<gene>
    <name evidence="3" type="ORF">CU635_22910</name>
    <name evidence="4" type="ORF">CVD25_15220</name>
</gene>
<reference evidence="4 6" key="2">
    <citation type="submission" date="2017-12" db="EMBL/GenBank/DDBJ databases">
        <title>Comparative Functional Genomics of Dry Heat Resistant strains isolated from the Viking Spacecraft.</title>
        <authorList>
            <person name="Seuylemezian A."/>
            <person name="Cooper K."/>
            <person name="Vaishampayan P."/>
        </authorList>
    </citation>
    <scope>NUCLEOTIDE SEQUENCE [LARGE SCALE GENOMIC DNA]</scope>
    <source>
        <strain evidence="4 6">ATCC 29669</strain>
    </source>
</reference>
<feature type="transmembrane region" description="Helical" evidence="2">
    <location>
        <begin position="38"/>
        <end position="59"/>
    </location>
</feature>
<dbReference type="Proteomes" id="UP000234951">
    <property type="component" value="Unassembled WGS sequence"/>
</dbReference>
<reference evidence="3 5" key="1">
    <citation type="submission" date="2017-11" db="EMBL/GenBank/DDBJ databases">
        <title>Comparitive Functional Genomics of Dry Heat Resistant strains isolated from the Viking Spacecraft.</title>
        <authorList>
            <person name="Seuylemezian A."/>
            <person name="Cooper K."/>
            <person name="Vaishampayan P."/>
        </authorList>
    </citation>
    <scope>NUCLEOTIDE SEQUENCE [LARGE SCALE GENOMIC DNA]</scope>
    <source>
        <strain evidence="3 5">M4.6</strain>
    </source>
</reference>
<proteinExistence type="predicted"/>
<keyword evidence="2" id="KW-1133">Transmembrane helix</keyword>
<evidence type="ECO:0000313" key="6">
    <source>
        <dbReference type="Proteomes" id="UP000235114"/>
    </source>
</evidence>
<feature type="compositionally biased region" description="Basic residues" evidence="1">
    <location>
        <begin position="72"/>
        <end position="82"/>
    </location>
</feature>
<dbReference type="AlphaFoldDB" id="A0A2N5GFJ9"/>
<dbReference type="OrthoDB" id="2969610at2"/>
<protein>
    <submittedName>
        <fullName evidence="3">Uncharacterized protein</fullName>
    </submittedName>
</protein>
<evidence type="ECO:0000256" key="1">
    <source>
        <dbReference type="SAM" id="MobiDB-lite"/>
    </source>
</evidence>
<dbReference type="RefSeq" id="WP_101579642.1">
    <property type="nucleotide sequence ID" value="NZ_PGVA01000098.1"/>
</dbReference>
<feature type="region of interest" description="Disordered" evidence="1">
    <location>
        <begin position="62"/>
        <end position="82"/>
    </location>
</feature>
<keyword evidence="2" id="KW-0472">Membrane</keyword>